<keyword evidence="2" id="KW-1185">Reference proteome</keyword>
<dbReference type="WBParaSite" id="SSLN_0000862201-mRNA-1">
    <property type="protein sequence ID" value="SSLN_0000862201-mRNA-1"/>
    <property type="gene ID" value="SSLN_0000862201"/>
</dbReference>
<gene>
    <name evidence="1" type="ORF">SSLN_LOCUS8292</name>
</gene>
<evidence type="ECO:0000313" key="3">
    <source>
        <dbReference type="WBParaSite" id="SSLN_0000862201-mRNA-1"/>
    </source>
</evidence>
<name>A0A183SVP4_SCHSO</name>
<evidence type="ECO:0000313" key="1">
    <source>
        <dbReference type="EMBL" id="VDL94677.1"/>
    </source>
</evidence>
<dbReference type="EMBL" id="UYSU01034577">
    <property type="protein sequence ID" value="VDL94677.1"/>
    <property type="molecule type" value="Genomic_DNA"/>
</dbReference>
<protein>
    <submittedName>
        <fullName evidence="1 3">Uncharacterized protein</fullName>
    </submittedName>
</protein>
<evidence type="ECO:0000313" key="2">
    <source>
        <dbReference type="Proteomes" id="UP000275846"/>
    </source>
</evidence>
<reference evidence="3" key="1">
    <citation type="submission" date="2016-06" db="UniProtKB">
        <authorList>
            <consortium name="WormBaseParasite"/>
        </authorList>
    </citation>
    <scope>IDENTIFICATION</scope>
</reference>
<dbReference type="OrthoDB" id="6322150at2759"/>
<accession>A0A183SVP4</accession>
<reference evidence="1 2" key="2">
    <citation type="submission" date="2018-11" db="EMBL/GenBank/DDBJ databases">
        <authorList>
            <consortium name="Pathogen Informatics"/>
        </authorList>
    </citation>
    <scope>NUCLEOTIDE SEQUENCE [LARGE SCALE GENOMIC DNA]</scope>
    <source>
        <strain evidence="1 2">NST_G2</strain>
    </source>
</reference>
<dbReference type="Proteomes" id="UP000275846">
    <property type="component" value="Unassembled WGS sequence"/>
</dbReference>
<sequence length="66" mass="7120">MIDEEFAQLVLLDEQSFEDCVIAIEPVLVLTKCAAEDIHAGGLDGIPQTAPAVLHGGVLLFDWKVD</sequence>
<dbReference type="AlphaFoldDB" id="A0A183SVP4"/>
<proteinExistence type="predicted"/>
<organism evidence="3">
    <name type="scientific">Schistocephalus solidus</name>
    <name type="common">Tapeworm</name>
    <dbReference type="NCBI Taxonomy" id="70667"/>
    <lineage>
        <taxon>Eukaryota</taxon>
        <taxon>Metazoa</taxon>
        <taxon>Spiralia</taxon>
        <taxon>Lophotrochozoa</taxon>
        <taxon>Platyhelminthes</taxon>
        <taxon>Cestoda</taxon>
        <taxon>Eucestoda</taxon>
        <taxon>Diphyllobothriidea</taxon>
        <taxon>Diphyllobothriidae</taxon>
        <taxon>Schistocephalus</taxon>
    </lineage>
</organism>